<dbReference type="PIRSF" id="PIRSF500136">
    <property type="entry name" value="UDP_ManNAc_DH"/>
    <property type="match status" value="1"/>
</dbReference>
<evidence type="ECO:0000256" key="1">
    <source>
        <dbReference type="ARBA" id="ARBA00023002"/>
    </source>
</evidence>
<accession>A0ABX2DYY8</accession>
<reference evidence="5 6" key="1">
    <citation type="submission" date="2020-05" db="EMBL/GenBank/DDBJ databases">
        <title>Paenibacillus glebae, sp. nov., Paenibacillus humi sp. nov., Paenibacillus pedi sp. nov., Paenibacillus terrestris sp. nov. and Paenibacillus terricola sp. nov., isolated from a forest top soil sample.</title>
        <authorList>
            <person name="Qi S."/>
            <person name="Carlier A."/>
            <person name="Cnockaert M."/>
            <person name="Vandamme P."/>
        </authorList>
    </citation>
    <scope>NUCLEOTIDE SEQUENCE [LARGE SCALE GENOMIC DNA]</scope>
    <source>
        <strain evidence="5 6">LMG 29502</strain>
    </source>
</reference>
<dbReference type="SUPFAM" id="SSF48179">
    <property type="entry name" value="6-phosphogluconate dehydrogenase C-terminal domain-like"/>
    <property type="match status" value="1"/>
</dbReference>
<dbReference type="InterPro" id="IPR008927">
    <property type="entry name" value="6-PGluconate_DH-like_C_sf"/>
</dbReference>
<dbReference type="Pfam" id="PF00984">
    <property type="entry name" value="UDPG_MGDP_dh"/>
    <property type="match status" value="1"/>
</dbReference>
<keyword evidence="2" id="KW-0520">NAD</keyword>
<dbReference type="EMBL" id="JABMKX010000023">
    <property type="protein sequence ID" value="NQX49292.1"/>
    <property type="molecule type" value="Genomic_DNA"/>
</dbReference>
<evidence type="ECO:0000256" key="3">
    <source>
        <dbReference type="PIRNR" id="PIRNR000124"/>
    </source>
</evidence>
<sequence length="420" mass="46834">MKRKIVVVGLGYVGLPLALLFHQKDYHVIGIDVDDDKLVKLREGRSYISDISDDQIGWLNASGSFEYTGDFSRVSESEAIIICVPTPLSESSDPDLSYLKGAMQSILPHLRPQQLIVVESSTYPGTTEEEFVPLLEQHQYTVGEDVFVGYSPERIDPGNLMYSLENIAKVVSGATTGCLERIVGLYQTVFRTIVPVSSTKAAEMTKLLENTYRFINISFINEIGRLCEGMGIDVWEVIEAAATKPYGFTSYDPGPGIGGHCIPVDPLYLKWKANLEGLETPFIDLAKSINDSQPVYVMGRIKQLLAECNRNDRVRILQIGLAYKANIADLRESPSISLFLLMVAEGYEVDYHDPFIPSFTAGGHEYHHVPLSEEVLNEYDCVVISTAHQSVDYEMILRAAPLIFDTRNCYELAYSHVAKL</sequence>
<keyword evidence="6" id="KW-1185">Reference proteome</keyword>
<dbReference type="NCBIfam" id="TIGR03026">
    <property type="entry name" value="NDP-sugDHase"/>
    <property type="match status" value="1"/>
</dbReference>
<dbReference type="InterPro" id="IPR017476">
    <property type="entry name" value="UDP-Glc/GDP-Man"/>
</dbReference>
<comment type="caution">
    <text evidence="5">The sequence shown here is derived from an EMBL/GenBank/DDBJ whole genome shotgun (WGS) entry which is preliminary data.</text>
</comment>
<dbReference type="InterPro" id="IPR014027">
    <property type="entry name" value="UDP-Glc/GDP-Man_DH_C"/>
</dbReference>
<dbReference type="RefSeq" id="WP_173140241.1">
    <property type="nucleotide sequence ID" value="NZ_JABMKX010000023.1"/>
</dbReference>
<keyword evidence="1" id="KW-0560">Oxidoreductase</keyword>
<proteinExistence type="inferred from homology"/>
<evidence type="ECO:0000313" key="5">
    <source>
        <dbReference type="EMBL" id="NQX49292.1"/>
    </source>
</evidence>
<dbReference type="SUPFAM" id="SSF52413">
    <property type="entry name" value="UDP-glucose/GDP-mannose dehydrogenase C-terminal domain"/>
    <property type="match status" value="1"/>
</dbReference>
<dbReference type="PIRSF" id="PIRSF000124">
    <property type="entry name" value="UDPglc_GDPman_dh"/>
    <property type="match status" value="1"/>
</dbReference>
<dbReference type="InterPro" id="IPR028359">
    <property type="entry name" value="UDP_ManNAc/GlcNAc_DH"/>
</dbReference>
<organism evidence="5 6">
    <name type="scientific">Paenibacillus tritici</name>
    <dbReference type="NCBI Taxonomy" id="1873425"/>
    <lineage>
        <taxon>Bacteria</taxon>
        <taxon>Bacillati</taxon>
        <taxon>Bacillota</taxon>
        <taxon>Bacilli</taxon>
        <taxon>Bacillales</taxon>
        <taxon>Paenibacillaceae</taxon>
        <taxon>Paenibacillus</taxon>
    </lineage>
</organism>
<gene>
    <name evidence="5" type="ORF">HQN87_28635</name>
</gene>
<feature type="domain" description="UDP-glucose/GDP-mannose dehydrogenase C-terminal" evidence="4">
    <location>
        <begin position="317"/>
        <end position="412"/>
    </location>
</feature>
<dbReference type="Pfam" id="PF03720">
    <property type="entry name" value="UDPG_MGDP_dh_C"/>
    <property type="match status" value="1"/>
</dbReference>
<dbReference type="InterPro" id="IPR036291">
    <property type="entry name" value="NAD(P)-bd_dom_sf"/>
</dbReference>
<name>A0ABX2DYY8_9BACL</name>
<dbReference type="Proteomes" id="UP000711047">
    <property type="component" value="Unassembled WGS sequence"/>
</dbReference>
<dbReference type="SUPFAM" id="SSF51735">
    <property type="entry name" value="NAD(P)-binding Rossmann-fold domains"/>
    <property type="match status" value="1"/>
</dbReference>
<dbReference type="InterPro" id="IPR001732">
    <property type="entry name" value="UDP-Glc/GDP-Man_DH_N"/>
</dbReference>
<dbReference type="PANTHER" id="PTHR43491">
    <property type="entry name" value="UDP-N-ACETYL-D-MANNOSAMINE DEHYDROGENASE"/>
    <property type="match status" value="1"/>
</dbReference>
<evidence type="ECO:0000256" key="2">
    <source>
        <dbReference type="ARBA" id="ARBA00023027"/>
    </source>
</evidence>
<protein>
    <submittedName>
        <fullName evidence="5">Nucleotide sugar dehydrogenase</fullName>
    </submittedName>
</protein>
<dbReference type="InterPro" id="IPR036220">
    <property type="entry name" value="UDP-Glc/GDP-Man_DH_C_sf"/>
</dbReference>
<dbReference type="SMART" id="SM00984">
    <property type="entry name" value="UDPG_MGDP_dh_C"/>
    <property type="match status" value="1"/>
</dbReference>
<comment type="similarity">
    <text evidence="3">Belongs to the UDP-glucose/GDP-mannose dehydrogenase family.</text>
</comment>
<dbReference type="Gene3D" id="3.40.50.720">
    <property type="entry name" value="NAD(P)-binding Rossmann-like Domain"/>
    <property type="match status" value="2"/>
</dbReference>
<dbReference type="Pfam" id="PF03721">
    <property type="entry name" value="UDPG_MGDP_dh_N"/>
    <property type="match status" value="1"/>
</dbReference>
<dbReference type="InterPro" id="IPR014026">
    <property type="entry name" value="UDP-Glc/GDP-Man_DH_dimer"/>
</dbReference>
<dbReference type="PANTHER" id="PTHR43491:SF1">
    <property type="entry name" value="UDP-N-ACETYL-D-MANNOSAMINE DEHYDROGENASE"/>
    <property type="match status" value="1"/>
</dbReference>
<evidence type="ECO:0000259" key="4">
    <source>
        <dbReference type="SMART" id="SM00984"/>
    </source>
</evidence>
<evidence type="ECO:0000313" key="6">
    <source>
        <dbReference type="Proteomes" id="UP000711047"/>
    </source>
</evidence>